<protein>
    <submittedName>
        <fullName evidence="3">Uncharacterized protein</fullName>
    </submittedName>
</protein>
<dbReference type="AlphaFoldDB" id="A0A078A3A1"/>
<feature type="region of interest" description="Disordered" evidence="2">
    <location>
        <begin position="929"/>
        <end position="984"/>
    </location>
</feature>
<feature type="coiled-coil region" evidence="1">
    <location>
        <begin position="1122"/>
        <end position="1149"/>
    </location>
</feature>
<feature type="coiled-coil region" evidence="1">
    <location>
        <begin position="995"/>
        <end position="1096"/>
    </location>
</feature>
<evidence type="ECO:0000313" key="4">
    <source>
        <dbReference type="Proteomes" id="UP000039865"/>
    </source>
</evidence>
<evidence type="ECO:0000256" key="1">
    <source>
        <dbReference type="SAM" id="Coils"/>
    </source>
</evidence>
<proteinExistence type="predicted"/>
<accession>A0A078A3A1</accession>
<evidence type="ECO:0000313" key="3">
    <source>
        <dbReference type="EMBL" id="CDW76753.1"/>
    </source>
</evidence>
<keyword evidence="1" id="KW-0175">Coiled coil</keyword>
<feature type="coiled-coil region" evidence="1">
    <location>
        <begin position="83"/>
        <end position="142"/>
    </location>
</feature>
<reference evidence="3 4" key="1">
    <citation type="submission" date="2014-06" db="EMBL/GenBank/DDBJ databases">
        <authorList>
            <person name="Swart Estienne"/>
        </authorList>
    </citation>
    <scope>NUCLEOTIDE SEQUENCE [LARGE SCALE GENOMIC DNA]</scope>
    <source>
        <strain evidence="3 4">130c</strain>
    </source>
</reference>
<feature type="compositionally biased region" description="Polar residues" evidence="2">
    <location>
        <begin position="758"/>
        <end position="780"/>
    </location>
</feature>
<feature type="region of interest" description="Disordered" evidence="2">
    <location>
        <begin position="17"/>
        <end position="63"/>
    </location>
</feature>
<feature type="coiled-coil region" evidence="1">
    <location>
        <begin position="388"/>
        <end position="699"/>
    </location>
</feature>
<sequence>MSNNDDSFFAFESPHQIIENHGGDSSDDNSISNGNNFQSNRNIFGGSGGIPARNKQKTNPNHDSSILSLNTLVNIQQFEEQHLIEIKIRLEEEMVKNEHLESKLRSIEFEHMIKINELNRRVQELELKNNNLFKQLQEQDKASTKNIYPTNNIINNNVNDSIKTPSANRFGVLNAQNNSYSDVQKQEFNLQFEEKLIQYENEILMLKQREADLLGQMNTVKQENFDLKMKTERMSFFAQRDSNIGAIAANLNQQSPSFNSGRKTFSLFKQPQIQTPQRQTSANLAYSKVQSSYDKSSSQSISNPNTIQVEMINMHPSQLKKAYLKHQQHNNNNEGKHHQQHQQRLTFSLQNHQIGVGQASQRVSVISAISQFAQINNANVNVDQVNELHEARQLIIQISTEKESLEDELQAVKDRAIAKIEEKEFQIIDLIKQHEDYVDQLKRESQKLQLEVQNQKRTDRWREDQDDQINLLQDREISQLKQELQNSEDKYEKLYQKYLEERRQFDNEAAFLQDKYQKDMDYYLTKINKQKDKIRILTKEMEKLKHMILQNQDFKSEIVKEIEDYELRLREHENEKQQIERDFLDKIDTKNQIIQEKQNRIKQLQDELFRIEDTIKQSMEEESQQQTDITNELRDQILVLQRSINEFKMEIDTLQSKNFKLSDQVNELNAKKKTLNDMIVQMQQQRKEAEANYEFKIDNLDKKISNQTAQYQQQITSLRMHIDFLENGGFNNGVGMSDQKLRENNLLSGGVEDERTRNSTQQDANYHTGTFNTQSTFGNNTPPKNIKQNEPLPLPVQSLMEELCDDNLSQRFSQFQSPYHGLRKTSNYYNNISPRQSNFSQSQFYGYNQHPANQYENDYRNSCMSPYNGSNRPTYIQRNQNINIDSQRPSINEQLVTRNSNISSNIQVVQQNKYPNIFRIKLNTSSIIDEKKDEQENQENQSSESDEEDAITQLQEIQEQPEDQEIATHRKNESDNEEDQLDSIQIQMNIDPKLLEEMREQQIKDADRIEELENLLFLRENDIQSLNEQLEELRGHFSEKEEILNEFQDQIDLYQKEIELIKQSKEQLSDDFKKQLEKDQKQYKDLVGELQAIRKQNMQMKNIALTYNTQLQQAQNTQAKEVILLKRKVRSLEDQNEELVEQIMTQKQQYSQEKNYLRIQISQVEESLIQLKLTHAQMTMEKDLINVKYKESIKQTNDLKEKIKKVTQASGNSFRWNATLRNNESVGNSKLTEPDLSIMNLSFNRTSMLESENGGCEGSGKQRKIFDWNLNFQ</sequence>
<dbReference type="Proteomes" id="UP000039865">
    <property type="component" value="Unassembled WGS sequence"/>
</dbReference>
<evidence type="ECO:0000256" key="2">
    <source>
        <dbReference type="SAM" id="MobiDB-lite"/>
    </source>
</evidence>
<dbReference type="EMBL" id="CCKQ01005512">
    <property type="protein sequence ID" value="CDW76753.1"/>
    <property type="molecule type" value="Genomic_DNA"/>
</dbReference>
<keyword evidence="4" id="KW-1185">Reference proteome</keyword>
<name>A0A078A3A1_STYLE</name>
<gene>
    <name evidence="3" type="primary">Contig2044.g2212</name>
    <name evidence="3" type="ORF">STYLEM_5715</name>
</gene>
<organism evidence="3 4">
    <name type="scientific">Stylonychia lemnae</name>
    <name type="common">Ciliate</name>
    <dbReference type="NCBI Taxonomy" id="5949"/>
    <lineage>
        <taxon>Eukaryota</taxon>
        <taxon>Sar</taxon>
        <taxon>Alveolata</taxon>
        <taxon>Ciliophora</taxon>
        <taxon>Intramacronucleata</taxon>
        <taxon>Spirotrichea</taxon>
        <taxon>Stichotrichia</taxon>
        <taxon>Sporadotrichida</taxon>
        <taxon>Oxytrichidae</taxon>
        <taxon>Stylonychinae</taxon>
        <taxon>Stylonychia</taxon>
    </lineage>
</organism>
<feature type="region of interest" description="Disordered" evidence="2">
    <location>
        <begin position="748"/>
        <end position="780"/>
    </location>
</feature>
<dbReference type="InParanoid" id="A0A078A3A1"/>